<evidence type="ECO:0000256" key="1">
    <source>
        <dbReference type="SAM" id="Phobius"/>
    </source>
</evidence>
<name>A0A225V0E1_9STRA</name>
<gene>
    <name evidence="2" type="ORF">PHMEG_00030968</name>
</gene>
<organism evidence="2 3">
    <name type="scientific">Phytophthora megakarya</name>
    <dbReference type="NCBI Taxonomy" id="4795"/>
    <lineage>
        <taxon>Eukaryota</taxon>
        <taxon>Sar</taxon>
        <taxon>Stramenopiles</taxon>
        <taxon>Oomycota</taxon>
        <taxon>Peronosporomycetes</taxon>
        <taxon>Peronosporales</taxon>
        <taxon>Peronosporaceae</taxon>
        <taxon>Phytophthora</taxon>
    </lineage>
</organism>
<dbReference type="OrthoDB" id="126534at2759"/>
<sequence>MNLALGSFAFTYSFINMTKARSGEQYTSLSIIGDLNGELLRRTSTLGAKYCGLKDSCYVFIVNLGFVVQAAALALGLFTEMISFFLKLCNKHGRVHANRDRVNSATISTGACQLHKMTSFEEHCLGLPITRLFHDCNDFAVEAMLLTGFLFYGEHVYQATAVVLLLRTFNQLLICWNYDPDLGTLSNAMSCTLYSASAENYKLSEAMPLTL</sequence>
<keyword evidence="1" id="KW-1133">Transmembrane helix</keyword>
<reference evidence="3" key="1">
    <citation type="submission" date="2017-03" db="EMBL/GenBank/DDBJ databases">
        <title>Phytopthora megakarya and P. palmivora, two closely related causual agents of cacao black pod achieved similar genome size and gene model numbers by different mechanisms.</title>
        <authorList>
            <person name="Ali S."/>
            <person name="Shao J."/>
            <person name="Larry D.J."/>
            <person name="Kronmiller B."/>
            <person name="Shen D."/>
            <person name="Strem M.D."/>
            <person name="Melnick R.L."/>
            <person name="Guiltinan M.J."/>
            <person name="Tyler B.M."/>
            <person name="Meinhardt L.W."/>
            <person name="Bailey B.A."/>
        </authorList>
    </citation>
    <scope>NUCLEOTIDE SEQUENCE [LARGE SCALE GENOMIC DNA]</scope>
    <source>
        <strain evidence="3">zdho120</strain>
    </source>
</reference>
<accession>A0A225V0E1</accession>
<dbReference type="EMBL" id="NBNE01009554">
    <property type="protein sequence ID" value="OWY98296.1"/>
    <property type="molecule type" value="Genomic_DNA"/>
</dbReference>
<protein>
    <submittedName>
        <fullName evidence="2">Uncharacterized protein</fullName>
    </submittedName>
</protein>
<keyword evidence="1" id="KW-0472">Membrane</keyword>
<comment type="caution">
    <text evidence="2">The sequence shown here is derived from an EMBL/GenBank/DDBJ whole genome shotgun (WGS) entry which is preliminary data.</text>
</comment>
<proteinExistence type="predicted"/>
<feature type="transmembrane region" description="Helical" evidence="1">
    <location>
        <begin position="58"/>
        <end position="78"/>
    </location>
</feature>
<keyword evidence="1" id="KW-0812">Transmembrane</keyword>
<evidence type="ECO:0000313" key="2">
    <source>
        <dbReference type="EMBL" id="OWY98296.1"/>
    </source>
</evidence>
<dbReference type="AlphaFoldDB" id="A0A225V0E1"/>
<evidence type="ECO:0000313" key="3">
    <source>
        <dbReference type="Proteomes" id="UP000198211"/>
    </source>
</evidence>
<keyword evidence="3" id="KW-1185">Reference proteome</keyword>
<dbReference type="Proteomes" id="UP000198211">
    <property type="component" value="Unassembled WGS sequence"/>
</dbReference>